<feature type="transmembrane region" description="Helical" evidence="6">
    <location>
        <begin position="7"/>
        <end position="28"/>
    </location>
</feature>
<name>A0A401S8V3_CHIPU</name>
<dbReference type="GO" id="GO:0001669">
    <property type="term" value="C:acrosomal vesicle"/>
    <property type="evidence" value="ECO:0007669"/>
    <property type="project" value="TreeGrafter"/>
</dbReference>
<dbReference type="PANTHER" id="PTHR47077">
    <property type="entry name" value="ION_TRANS DOMAIN-CONTAINING PROTEIN"/>
    <property type="match status" value="1"/>
</dbReference>
<evidence type="ECO:0000256" key="4">
    <source>
        <dbReference type="ARBA" id="ARBA00023136"/>
    </source>
</evidence>
<dbReference type="InterPro" id="IPR028744">
    <property type="entry name" value="CatSper4"/>
</dbReference>
<organism evidence="8 9">
    <name type="scientific">Chiloscyllium punctatum</name>
    <name type="common">Brownbanded bambooshark</name>
    <name type="synonym">Hemiscyllium punctatum</name>
    <dbReference type="NCBI Taxonomy" id="137246"/>
    <lineage>
        <taxon>Eukaryota</taxon>
        <taxon>Metazoa</taxon>
        <taxon>Chordata</taxon>
        <taxon>Craniata</taxon>
        <taxon>Vertebrata</taxon>
        <taxon>Chondrichthyes</taxon>
        <taxon>Elasmobranchii</taxon>
        <taxon>Galeomorphii</taxon>
        <taxon>Galeoidea</taxon>
        <taxon>Orectolobiformes</taxon>
        <taxon>Hemiscylliidae</taxon>
        <taxon>Chiloscyllium</taxon>
    </lineage>
</organism>
<dbReference type="OrthoDB" id="2984333at2759"/>
<dbReference type="GO" id="GO:0005245">
    <property type="term" value="F:voltage-gated calcium channel activity"/>
    <property type="evidence" value="ECO:0007669"/>
    <property type="project" value="TreeGrafter"/>
</dbReference>
<dbReference type="AlphaFoldDB" id="A0A401S8V3"/>
<dbReference type="InterPro" id="IPR005821">
    <property type="entry name" value="Ion_trans_dom"/>
</dbReference>
<dbReference type="SUPFAM" id="SSF81324">
    <property type="entry name" value="Voltage-gated potassium channels"/>
    <property type="match status" value="1"/>
</dbReference>
<dbReference type="GO" id="GO:0097228">
    <property type="term" value="C:sperm principal piece"/>
    <property type="evidence" value="ECO:0007669"/>
    <property type="project" value="TreeGrafter"/>
</dbReference>
<evidence type="ECO:0000256" key="1">
    <source>
        <dbReference type="ARBA" id="ARBA00004141"/>
    </source>
</evidence>
<keyword evidence="3 6" id="KW-1133">Transmembrane helix</keyword>
<feature type="domain" description="Ion transport" evidence="7">
    <location>
        <begin position="6"/>
        <end position="196"/>
    </location>
</feature>
<dbReference type="PANTHER" id="PTHR47077:SF1">
    <property type="entry name" value="CATION CHANNEL SPERM-ASSOCIATED PROTEIN 4"/>
    <property type="match status" value="1"/>
</dbReference>
<evidence type="ECO:0000259" key="7">
    <source>
        <dbReference type="Pfam" id="PF00520"/>
    </source>
</evidence>
<feature type="transmembrane region" description="Helical" evidence="6">
    <location>
        <begin position="164"/>
        <end position="189"/>
    </location>
</feature>
<dbReference type="InterPro" id="IPR027359">
    <property type="entry name" value="Volt_channel_dom_sf"/>
</dbReference>
<reference evidence="8 9" key="1">
    <citation type="journal article" date="2018" name="Nat. Ecol. Evol.">
        <title>Shark genomes provide insights into elasmobranch evolution and the origin of vertebrates.</title>
        <authorList>
            <person name="Hara Y"/>
            <person name="Yamaguchi K"/>
            <person name="Onimaru K"/>
            <person name="Kadota M"/>
            <person name="Koyanagi M"/>
            <person name="Keeley SD"/>
            <person name="Tatsumi K"/>
            <person name="Tanaka K"/>
            <person name="Motone F"/>
            <person name="Kageyama Y"/>
            <person name="Nozu R"/>
            <person name="Adachi N"/>
            <person name="Nishimura O"/>
            <person name="Nakagawa R"/>
            <person name="Tanegashima C"/>
            <person name="Kiyatake I"/>
            <person name="Matsumoto R"/>
            <person name="Murakumo K"/>
            <person name="Nishida K"/>
            <person name="Terakita A"/>
            <person name="Kuratani S"/>
            <person name="Sato K"/>
            <person name="Hyodo S Kuraku.S."/>
        </authorList>
    </citation>
    <scope>NUCLEOTIDE SEQUENCE [LARGE SCALE GENOMIC DNA]</scope>
</reference>
<feature type="transmembrane region" description="Helical" evidence="6">
    <location>
        <begin position="40"/>
        <end position="58"/>
    </location>
</feature>
<comment type="caution">
    <text evidence="8">The sequence shown here is derived from an EMBL/GenBank/DDBJ whole genome shotgun (WGS) entry which is preliminary data.</text>
</comment>
<dbReference type="OMA" id="CELLLGW"/>
<evidence type="ECO:0000256" key="2">
    <source>
        <dbReference type="ARBA" id="ARBA00022692"/>
    </source>
</evidence>
<evidence type="ECO:0000313" key="8">
    <source>
        <dbReference type="EMBL" id="GCC26821.1"/>
    </source>
</evidence>
<dbReference type="GO" id="GO:0048240">
    <property type="term" value="P:sperm capacitation"/>
    <property type="evidence" value="ECO:0007669"/>
    <property type="project" value="TreeGrafter"/>
</dbReference>
<keyword evidence="9" id="KW-1185">Reference proteome</keyword>
<protein>
    <recommendedName>
        <fullName evidence="7">Ion transport domain-containing protein</fullName>
    </recommendedName>
</protein>
<evidence type="ECO:0000256" key="3">
    <source>
        <dbReference type="ARBA" id="ARBA00022989"/>
    </source>
</evidence>
<feature type="transmembrane region" description="Helical" evidence="6">
    <location>
        <begin position="79"/>
        <end position="96"/>
    </location>
</feature>
<dbReference type="GO" id="GO:0006814">
    <property type="term" value="P:sodium ion transport"/>
    <property type="evidence" value="ECO:0007669"/>
    <property type="project" value="TreeGrafter"/>
</dbReference>
<feature type="transmembrane region" description="Helical" evidence="6">
    <location>
        <begin position="102"/>
        <end position="123"/>
    </location>
</feature>
<sequence length="376" mass="43745">MSYAMFFAIFEQILVTIFLWEMLLKWYYGFWIFWKDGWNIADFFVTSALFIGSTASFTRNHELFYVLRVLRALRMVRSLAAIQGLAIMVQVIIQSVSDMANVIFLLILITLVFAVFGVIIFSTEVPESFGSLEKAMYSLFICITQDGWVQIYEQFVQKDGATMYWGALYLFIFIIGASFIFANIMVAAVTSNLEQAMIEQEEKRHTLTYDTSLMPELKDEGESGPRMPLIHVQDCIRQIIMAHKQQPMKYSSLENLNLTTYEEFCIVLEAIQRNILHYKQIRLELNSIVKELRDILFNREQQKQIMHHEKRILDVTEALLTNDMPTFKKKEMLSHLLVMEKQVRRVNNSNTGSSLYSRSSDIPQSSSHIIRHVSDN</sequence>
<evidence type="ECO:0000256" key="5">
    <source>
        <dbReference type="SAM" id="MobiDB-lite"/>
    </source>
</evidence>
<evidence type="ECO:0000313" key="9">
    <source>
        <dbReference type="Proteomes" id="UP000287033"/>
    </source>
</evidence>
<dbReference type="GO" id="GO:0005227">
    <property type="term" value="F:calcium-activated cation channel activity"/>
    <property type="evidence" value="ECO:0007669"/>
    <property type="project" value="InterPro"/>
</dbReference>
<proteinExistence type="predicted"/>
<dbReference type="Gene3D" id="1.20.120.350">
    <property type="entry name" value="Voltage-gated potassium channels. Chain C"/>
    <property type="match status" value="1"/>
</dbReference>
<feature type="compositionally biased region" description="Polar residues" evidence="5">
    <location>
        <begin position="349"/>
        <end position="368"/>
    </location>
</feature>
<comment type="subcellular location">
    <subcellularLocation>
        <location evidence="1">Membrane</location>
        <topology evidence="1">Multi-pass membrane protein</topology>
    </subcellularLocation>
</comment>
<accession>A0A401S8V3</accession>
<dbReference type="EMBL" id="BEZZ01000140">
    <property type="protein sequence ID" value="GCC26821.1"/>
    <property type="molecule type" value="Genomic_DNA"/>
</dbReference>
<evidence type="ECO:0000256" key="6">
    <source>
        <dbReference type="SAM" id="Phobius"/>
    </source>
</evidence>
<keyword evidence="2 6" id="KW-0812">Transmembrane</keyword>
<keyword evidence="4 6" id="KW-0472">Membrane</keyword>
<dbReference type="Pfam" id="PF00520">
    <property type="entry name" value="Ion_trans"/>
    <property type="match status" value="1"/>
</dbReference>
<dbReference type="GO" id="GO:0030317">
    <property type="term" value="P:flagellated sperm motility"/>
    <property type="evidence" value="ECO:0007669"/>
    <property type="project" value="InterPro"/>
</dbReference>
<dbReference type="STRING" id="137246.A0A401S8V3"/>
<gene>
    <name evidence="8" type="ORF">chiPu_0005241</name>
</gene>
<dbReference type="GO" id="GO:0036128">
    <property type="term" value="C:CatSper complex"/>
    <property type="evidence" value="ECO:0007669"/>
    <property type="project" value="InterPro"/>
</dbReference>
<dbReference type="Proteomes" id="UP000287033">
    <property type="component" value="Unassembled WGS sequence"/>
</dbReference>
<dbReference type="Gene3D" id="1.10.287.70">
    <property type="match status" value="1"/>
</dbReference>
<feature type="region of interest" description="Disordered" evidence="5">
    <location>
        <begin position="349"/>
        <end position="376"/>
    </location>
</feature>